<dbReference type="GO" id="GO:0030145">
    <property type="term" value="F:manganese ion binding"/>
    <property type="evidence" value="ECO:0007669"/>
    <property type="project" value="UniProtKB-UniRule"/>
</dbReference>
<feature type="domain" description="RNase H type-2" evidence="17">
    <location>
        <begin position="28"/>
        <end position="216"/>
    </location>
</feature>
<comment type="subcellular location">
    <subcellularLocation>
        <location evidence="4 14">Cytoplasm</location>
    </subcellularLocation>
</comment>
<comment type="cofactor">
    <cofactor evidence="14 15">
        <name>Mn(2+)</name>
        <dbReference type="ChEBI" id="CHEBI:29035"/>
    </cofactor>
    <cofactor evidence="14 15">
        <name>Mg(2+)</name>
        <dbReference type="ChEBI" id="CHEBI:18420"/>
    </cofactor>
    <text evidence="14 15">Manganese or magnesium. Binds 1 divalent metal ion per monomer in the absence of substrate. May bind a second metal ion after substrate binding.</text>
</comment>
<sequence length="262" mass="26983">MGIPLPPILGGGQDLYAYEQALRVHGIAAVAGADEAGRGACAGPLVAGAVILPPDLRPAGLNDSKLMTPAARDRVYEQLVAGAVWAVSVVPAAQVDRVGVQQANYAALRDAVAGLSARPGLVLFDGFAVPGVAVPSRAVVKGDRLAACIAAASVIAKVTRDRIMVQLHQCHPVYGFAAHKGYSTAAHQAALDEHGPCPEHRRSYVNVAAASVRKAPEGTVLRQGTVAAIVGQNEEGSAQAAQGDLLDFGVVAEDRSRARLDL</sequence>
<dbReference type="InterPro" id="IPR012337">
    <property type="entry name" value="RNaseH-like_sf"/>
</dbReference>
<evidence type="ECO:0000256" key="6">
    <source>
        <dbReference type="ARBA" id="ARBA00012180"/>
    </source>
</evidence>
<keyword evidence="10 14" id="KW-0479">Metal-binding</keyword>
<keyword evidence="13 14" id="KW-0464">Manganese</keyword>
<dbReference type="PROSITE" id="PS51975">
    <property type="entry name" value="RNASE_H_2"/>
    <property type="match status" value="1"/>
</dbReference>
<evidence type="ECO:0000256" key="14">
    <source>
        <dbReference type="HAMAP-Rule" id="MF_00052"/>
    </source>
</evidence>
<keyword evidence="9 14" id="KW-0540">Nuclease</keyword>
<dbReference type="GO" id="GO:0006298">
    <property type="term" value="P:mismatch repair"/>
    <property type="evidence" value="ECO:0007669"/>
    <property type="project" value="TreeGrafter"/>
</dbReference>
<evidence type="ECO:0000256" key="13">
    <source>
        <dbReference type="ARBA" id="ARBA00023211"/>
    </source>
</evidence>
<comment type="similarity">
    <text evidence="5 14 16">Belongs to the RNase HII family.</text>
</comment>
<evidence type="ECO:0000256" key="4">
    <source>
        <dbReference type="ARBA" id="ARBA00004496"/>
    </source>
</evidence>
<dbReference type="PANTHER" id="PTHR10954:SF18">
    <property type="entry name" value="RIBONUCLEASE HII"/>
    <property type="match status" value="1"/>
</dbReference>
<feature type="binding site" evidence="14 15">
    <location>
        <position position="34"/>
    </location>
    <ligand>
        <name>a divalent metal cation</name>
        <dbReference type="ChEBI" id="CHEBI:60240"/>
    </ligand>
</feature>
<evidence type="ECO:0000256" key="16">
    <source>
        <dbReference type="RuleBase" id="RU003515"/>
    </source>
</evidence>
<proteinExistence type="inferred from homology"/>
<protein>
    <recommendedName>
        <fullName evidence="7 14">Ribonuclease HII</fullName>
        <shortName evidence="14">RNase HII</shortName>
        <ecNumber evidence="6 14">3.1.26.4</ecNumber>
    </recommendedName>
</protein>
<comment type="function">
    <text evidence="3 14 16">Endonuclease that specifically degrades the RNA of RNA-DNA hybrids.</text>
</comment>
<dbReference type="SUPFAM" id="SSF53098">
    <property type="entry name" value="Ribonuclease H-like"/>
    <property type="match status" value="1"/>
</dbReference>
<dbReference type="Gene3D" id="3.30.420.10">
    <property type="entry name" value="Ribonuclease H-like superfamily/Ribonuclease H"/>
    <property type="match status" value="1"/>
</dbReference>
<evidence type="ECO:0000256" key="1">
    <source>
        <dbReference type="ARBA" id="ARBA00000077"/>
    </source>
</evidence>
<dbReference type="Proteomes" id="UP000677913">
    <property type="component" value="Unassembled WGS sequence"/>
</dbReference>
<keyword evidence="8 14" id="KW-0963">Cytoplasm</keyword>
<dbReference type="NCBIfam" id="NF000595">
    <property type="entry name" value="PRK00015.1-3"/>
    <property type="match status" value="1"/>
</dbReference>
<evidence type="ECO:0000256" key="3">
    <source>
        <dbReference type="ARBA" id="ARBA00004065"/>
    </source>
</evidence>
<evidence type="ECO:0000256" key="11">
    <source>
        <dbReference type="ARBA" id="ARBA00022759"/>
    </source>
</evidence>
<evidence type="ECO:0000313" key="19">
    <source>
        <dbReference type="Proteomes" id="UP000677913"/>
    </source>
</evidence>
<comment type="caution">
    <text evidence="18">The sequence shown here is derived from an EMBL/GenBank/DDBJ whole genome shotgun (WGS) entry which is preliminary data.</text>
</comment>
<dbReference type="PANTHER" id="PTHR10954">
    <property type="entry name" value="RIBONUCLEASE H2 SUBUNIT A"/>
    <property type="match status" value="1"/>
</dbReference>
<feature type="binding site" evidence="14 15">
    <location>
        <position position="35"/>
    </location>
    <ligand>
        <name>a divalent metal cation</name>
        <dbReference type="ChEBI" id="CHEBI:60240"/>
    </ligand>
</feature>
<evidence type="ECO:0000256" key="12">
    <source>
        <dbReference type="ARBA" id="ARBA00022801"/>
    </source>
</evidence>
<comment type="cofactor">
    <cofactor evidence="2">
        <name>Mg(2+)</name>
        <dbReference type="ChEBI" id="CHEBI:18420"/>
    </cofactor>
</comment>
<dbReference type="Pfam" id="PF01351">
    <property type="entry name" value="RNase_HII"/>
    <property type="match status" value="1"/>
</dbReference>
<evidence type="ECO:0000256" key="9">
    <source>
        <dbReference type="ARBA" id="ARBA00022722"/>
    </source>
</evidence>
<evidence type="ECO:0000259" key="17">
    <source>
        <dbReference type="PROSITE" id="PS51975"/>
    </source>
</evidence>
<evidence type="ECO:0000256" key="2">
    <source>
        <dbReference type="ARBA" id="ARBA00001946"/>
    </source>
</evidence>
<evidence type="ECO:0000256" key="15">
    <source>
        <dbReference type="PROSITE-ProRule" id="PRU01319"/>
    </source>
</evidence>
<dbReference type="InterPro" id="IPR001352">
    <property type="entry name" value="RNase_HII/HIII"/>
</dbReference>
<evidence type="ECO:0000313" key="18">
    <source>
        <dbReference type="EMBL" id="MBS2962825.1"/>
    </source>
</evidence>
<gene>
    <name evidence="14" type="primary">rnhB</name>
    <name evidence="18" type="ORF">KGA66_07215</name>
</gene>
<keyword evidence="19" id="KW-1185">Reference proteome</keyword>
<dbReference type="GO" id="GO:0003723">
    <property type="term" value="F:RNA binding"/>
    <property type="evidence" value="ECO:0007669"/>
    <property type="project" value="UniProtKB-UniRule"/>
</dbReference>
<dbReference type="GO" id="GO:0032299">
    <property type="term" value="C:ribonuclease H2 complex"/>
    <property type="evidence" value="ECO:0007669"/>
    <property type="project" value="TreeGrafter"/>
</dbReference>
<dbReference type="EMBL" id="JAGSXH010000016">
    <property type="protein sequence ID" value="MBS2962825.1"/>
    <property type="molecule type" value="Genomic_DNA"/>
</dbReference>
<evidence type="ECO:0000256" key="10">
    <source>
        <dbReference type="ARBA" id="ARBA00022723"/>
    </source>
</evidence>
<dbReference type="EC" id="3.1.26.4" evidence="6 14"/>
<keyword evidence="12 14" id="KW-0378">Hydrolase</keyword>
<name>A0A8J7WL30_9ACTN</name>
<evidence type="ECO:0000256" key="8">
    <source>
        <dbReference type="ARBA" id="ARBA00022490"/>
    </source>
</evidence>
<dbReference type="GO" id="GO:0005737">
    <property type="term" value="C:cytoplasm"/>
    <property type="evidence" value="ECO:0007669"/>
    <property type="project" value="UniProtKB-SubCell"/>
</dbReference>
<dbReference type="InterPro" id="IPR022898">
    <property type="entry name" value="RNase_HII"/>
</dbReference>
<dbReference type="InterPro" id="IPR036397">
    <property type="entry name" value="RNaseH_sf"/>
</dbReference>
<dbReference type="HAMAP" id="MF_00052_B">
    <property type="entry name" value="RNase_HII_B"/>
    <property type="match status" value="1"/>
</dbReference>
<dbReference type="CDD" id="cd07182">
    <property type="entry name" value="RNase_HII_bacteria_HII_like"/>
    <property type="match status" value="1"/>
</dbReference>
<reference evidence="18" key="1">
    <citation type="submission" date="2021-04" db="EMBL/GenBank/DDBJ databases">
        <title>Genome based classification of Actinospica acidithermotolerans sp. nov., an actinobacterium isolated from an Indonesian hot spring.</title>
        <authorList>
            <person name="Kusuma A.B."/>
            <person name="Putra K.E."/>
            <person name="Nafisah S."/>
            <person name="Loh J."/>
            <person name="Nouioui I."/>
            <person name="Goodfellow M."/>
        </authorList>
    </citation>
    <scope>NUCLEOTIDE SEQUENCE</scope>
    <source>
        <strain evidence="18">DSM 45618</strain>
    </source>
</reference>
<feature type="binding site" evidence="14 15">
    <location>
        <position position="125"/>
    </location>
    <ligand>
        <name>a divalent metal cation</name>
        <dbReference type="ChEBI" id="CHEBI:60240"/>
    </ligand>
</feature>
<evidence type="ECO:0000256" key="7">
    <source>
        <dbReference type="ARBA" id="ARBA00019179"/>
    </source>
</evidence>
<dbReference type="GO" id="GO:0004523">
    <property type="term" value="F:RNA-DNA hybrid ribonuclease activity"/>
    <property type="evidence" value="ECO:0007669"/>
    <property type="project" value="UniProtKB-UniRule"/>
</dbReference>
<organism evidence="18 19">
    <name type="scientific">Actinocrinis puniceicyclus</name>
    <dbReference type="NCBI Taxonomy" id="977794"/>
    <lineage>
        <taxon>Bacteria</taxon>
        <taxon>Bacillati</taxon>
        <taxon>Actinomycetota</taxon>
        <taxon>Actinomycetes</taxon>
        <taxon>Catenulisporales</taxon>
        <taxon>Actinospicaceae</taxon>
        <taxon>Actinocrinis</taxon>
    </lineage>
</organism>
<evidence type="ECO:0000256" key="5">
    <source>
        <dbReference type="ARBA" id="ARBA00007383"/>
    </source>
</evidence>
<dbReference type="AlphaFoldDB" id="A0A8J7WL30"/>
<dbReference type="GO" id="GO:0043137">
    <property type="term" value="P:DNA replication, removal of RNA primer"/>
    <property type="evidence" value="ECO:0007669"/>
    <property type="project" value="TreeGrafter"/>
</dbReference>
<accession>A0A8J7WL30</accession>
<dbReference type="InterPro" id="IPR024567">
    <property type="entry name" value="RNase_HII/HIII_dom"/>
</dbReference>
<comment type="catalytic activity">
    <reaction evidence="1 14 15 16">
        <text>Endonucleolytic cleavage to 5'-phosphomonoester.</text>
        <dbReference type="EC" id="3.1.26.4"/>
    </reaction>
</comment>
<keyword evidence="11 14" id="KW-0255">Endonuclease</keyword>